<reference evidence="2" key="1">
    <citation type="submission" date="2016-11" db="EMBL/GenBank/DDBJ databases">
        <authorList>
            <person name="Varghese N."/>
            <person name="Submissions S."/>
        </authorList>
    </citation>
    <scope>NUCLEOTIDE SEQUENCE [LARGE SCALE GENOMIC DNA]</scope>
    <source>
        <strain evidence="2">DSM 15807</strain>
    </source>
</reference>
<dbReference type="STRING" id="1123380.SAMN02745199_1272"/>
<dbReference type="SUPFAM" id="SSF51998">
    <property type="entry name" value="PFL-like glycyl radical enzymes"/>
    <property type="match status" value="1"/>
</dbReference>
<dbReference type="OrthoDB" id="9804622at2"/>
<dbReference type="CDD" id="cd01675">
    <property type="entry name" value="RNR_III"/>
    <property type="match status" value="1"/>
</dbReference>
<dbReference type="Proteomes" id="UP000242592">
    <property type="component" value="Unassembled WGS sequence"/>
</dbReference>
<organism evidence="1 2">
    <name type="scientific">Thermosipho atlanticus DSM 15807</name>
    <dbReference type="NCBI Taxonomy" id="1123380"/>
    <lineage>
        <taxon>Bacteria</taxon>
        <taxon>Thermotogati</taxon>
        <taxon>Thermotogota</taxon>
        <taxon>Thermotogae</taxon>
        <taxon>Thermotogales</taxon>
        <taxon>Fervidobacteriaceae</taxon>
        <taxon>Thermosipho</taxon>
    </lineage>
</organism>
<dbReference type="RefSeq" id="WP_073073311.1">
    <property type="nucleotide sequence ID" value="NZ_FQXN01000004.1"/>
</dbReference>
<dbReference type="GO" id="GO:0004748">
    <property type="term" value="F:ribonucleoside-diphosphate reductase activity, thioredoxin disulfide as acceptor"/>
    <property type="evidence" value="ECO:0007669"/>
    <property type="project" value="TreeGrafter"/>
</dbReference>
<dbReference type="AlphaFoldDB" id="A0A1M5TBK4"/>
<dbReference type="GO" id="GO:0031250">
    <property type="term" value="C:anaerobic ribonucleoside-triphosphate reductase complex"/>
    <property type="evidence" value="ECO:0007669"/>
    <property type="project" value="TreeGrafter"/>
</dbReference>
<dbReference type="Pfam" id="PF13597">
    <property type="entry name" value="NRDD"/>
    <property type="match status" value="1"/>
</dbReference>
<dbReference type="GO" id="GO:0006260">
    <property type="term" value="P:DNA replication"/>
    <property type="evidence" value="ECO:0007669"/>
    <property type="project" value="InterPro"/>
</dbReference>
<sequence>MEELIKNYIENKSWRVRENSNMQYSLQGLNNHIHQEVTKYFWLKEVYGKHNKKISEYYIRGFMHIHDLGSLSSYCCGWDLEELLRRGFNGVPGKVASGPARHFRTALGQIVNFLYTMQGEVAGAVAFSNFDTLLAPFIRYDGLSYDEVKQAMQEFIFNMNVPTRVGFQSPFSNLTMDLTVPSMYKSKKVIVGGVEREETYAEFQEEMDILNKAFIEVMLEGDHEGRPFSFPIPTYNITEDFNWDSEVATLIMVMTMKYGTPYFANYINSDMNPEDARSMCCRLKLDNRQVLEHMRQLSFGFVNEDKGKDEKTEIKRRGGLFSSNPLTGSIGVVTINMPRLMYLSKKDKDKFYSLLDEVMNLAKESLELKRIYIEKWTKQGLYPYTKVYLDSVYKLTGQYWANHFSTIGFVGMHEGLLNFGFEGGIANPEGKKFAQEIMDYMLKRLDEFNKETGNLYNLEASPAEGASYRLAKIDRAEFGDDIKQSGSKERPYYTNSVHPPVNYFEDPFDLLEHQEGLQNKWTGGTVIHIFVGEKITDAEVLKEFIKYSFTNYSLPYMSITPTFSICPEHGYIAGEHFECPYCKRKTEVYSRVVGYYRPVQNWNDGKQQEYHERNQFRISRELLRSW</sequence>
<gene>
    <name evidence="1" type="ORF">SAMN02745199_1272</name>
</gene>
<dbReference type="GO" id="GO:0008998">
    <property type="term" value="F:ribonucleoside-triphosphate reductase (thioredoxin) activity"/>
    <property type="evidence" value="ECO:0007669"/>
    <property type="project" value="InterPro"/>
</dbReference>
<protein>
    <submittedName>
        <fullName evidence="1">Ribonucleoside-triphosphate reductase class III catalytic subunit</fullName>
    </submittedName>
</protein>
<dbReference type="InterPro" id="IPR012833">
    <property type="entry name" value="NrdD"/>
</dbReference>
<dbReference type="PANTHER" id="PTHR21075">
    <property type="entry name" value="ANAEROBIC RIBONUCLEOSIDE-TRIPHOSPHATE REDUCTASE"/>
    <property type="match status" value="1"/>
</dbReference>
<dbReference type="NCBIfam" id="NF006126">
    <property type="entry name" value="PRK08270.1"/>
    <property type="match status" value="1"/>
</dbReference>
<accession>A0A1M5TBK4</accession>
<keyword evidence="2" id="KW-1185">Reference proteome</keyword>
<dbReference type="NCBIfam" id="TIGR02487">
    <property type="entry name" value="NrdD"/>
    <property type="match status" value="1"/>
</dbReference>
<dbReference type="PANTHER" id="PTHR21075:SF0">
    <property type="entry name" value="ANAEROBIC RIBONUCLEOSIDE-TRIPHOSPHATE REDUCTASE"/>
    <property type="match status" value="1"/>
</dbReference>
<proteinExistence type="predicted"/>
<dbReference type="GO" id="GO:0009265">
    <property type="term" value="P:2'-deoxyribonucleotide biosynthetic process"/>
    <property type="evidence" value="ECO:0007669"/>
    <property type="project" value="TreeGrafter"/>
</dbReference>
<evidence type="ECO:0000313" key="2">
    <source>
        <dbReference type="Proteomes" id="UP000242592"/>
    </source>
</evidence>
<dbReference type="EMBL" id="FQXN01000004">
    <property type="protein sequence ID" value="SHH48071.1"/>
    <property type="molecule type" value="Genomic_DNA"/>
</dbReference>
<dbReference type="Gene3D" id="3.20.70.20">
    <property type="match status" value="1"/>
</dbReference>
<evidence type="ECO:0000313" key="1">
    <source>
        <dbReference type="EMBL" id="SHH48071.1"/>
    </source>
</evidence>
<name>A0A1M5TBK4_9BACT</name>